<proteinExistence type="predicted"/>
<dbReference type="Proteomes" id="UP001630127">
    <property type="component" value="Unassembled WGS sequence"/>
</dbReference>
<comment type="caution">
    <text evidence="2">The sequence shown here is derived from an EMBL/GenBank/DDBJ whole genome shotgun (WGS) entry which is preliminary data.</text>
</comment>
<evidence type="ECO:0000313" key="3">
    <source>
        <dbReference type="Proteomes" id="UP001630127"/>
    </source>
</evidence>
<sequence length="118" mass="13637">MTAMHQKNKVQEIAQQPGDQDDDDEKNEDVNPTTLEYEHTVGKEDRQEGIELSNPNELANPLISATKHLGTIVDDYVEATLLQGDQELQEMQDKTTLLEKVTKNFQRCKARQLYYIWM</sequence>
<accession>A0ABD3A0J4</accession>
<name>A0ABD3A0J4_9GENT</name>
<dbReference type="AlphaFoldDB" id="A0ABD3A0J4"/>
<dbReference type="EMBL" id="JBJUIK010000006">
    <property type="protein sequence ID" value="KAL3525073.1"/>
    <property type="molecule type" value="Genomic_DNA"/>
</dbReference>
<reference evidence="2 3" key="1">
    <citation type="submission" date="2024-11" db="EMBL/GenBank/DDBJ databases">
        <title>A near-complete genome assembly of Cinchona calisaya.</title>
        <authorList>
            <person name="Lian D.C."/>
            <person name="Zhao X.W."/>
            <person name="Wei L."/>
        </authorList>
    </citation>
    <scope>NUCLEOTIDE SEQUENCE [LARGE SCALE GENOMIC DNA]</scope>
    <source>
        <tissue evidence="2">Nenye</tissue>
    </source>
</reference>
<keyword evidence="3" id="KW-1185">Reference proteome</keyword>
<gene>
    <name evidence="2" type="ORF">ACH5RR_013445</name>
</gene>
<protein>
    <recommendedName>
        <fullName evidence="4">t-SNARE coiled-coil homology domain-containing protein</fullName>
    </recommendedName>
</protein>
<evidence type="ECO:0000313" key="2">
    <source>
        <dbReference type="EMBL" id="KAL3525073.1"/>
    </source>
</evidence>
<feature type="compositionally biased region" description="Basic and acidic residues" evidence="1">
    <location>
        <begin position="36"/>
        <end position="49"/>
    </location>
</feature>
<evidence type="ECO:0008006" key="4">
    <source>
        <dbReference type="Google" id="ProtNLM"/>
    </source>
</evidence>
<organism evidence="2 3">
    <name type="scientific">Cinchona calisaya</name>
    <dbReference type="NCBI Taxonomy" id="153742"/>
    <lineage>
        <taxon>Eukaryota</taxon>
        <taxon>Viridiplantae</taxon>
        <taxon>Streptophyta</taxon>
        <taxon>Embryophyta</taxon>
        <taxon>Tracheophyta</taxon>
        <taxon>Spermatophyta</taxon>
        <taxon>Magnoliopsida</taxon>
        <taxon>eudicotyledons</taxon>
        <taxon>Gunneridae</taxon>
        <taxon>Pentapetalae</taxon>
        <taxon>asterids</taxon>
        <taxon>lamiids</taxon>
        <taxon>Gentianales</taxon>
        <taxon>Rubiaceae</taxon>
        <taxon>Cinchonoideae</taxon>
        <taxon>Cinchoneae</taxon>
        <taxon>Cinchona</taxon>
    </lineage>
</organism>
<evidence type="ECO:0000256" key="1">
    <source>
        <dbReference type="SAM" id="MobiDB-lite"/>
    </source>
</evidence>
<feature type="region of interest" description="Disordered" evidence="1">
    <location>
        <begin position="1"/>
        <end position="49"/>
    </location>
</feature>